<organism evidence="5 6">
    <name type="scientific">Immundisolibacter cernigliae</name>
    <dbReference type="NCBI Taxonomy" id="1810504"/>
    <lineage>
        <taxon>Bacteria</taxon>
        <taxon>Pseudomonadati</taxon>
        <taxon>Pseudomonadota</taxon>
        <taxon>Gammaproteobacteria</taxon>
        <taxon>Immundisolibacterales</taxon>
        <taxon>Immundisolibacteraceae</taxon>
        <taxon>Immundisolibacter</taxon>
    </lineage>
</organism>
<dbReference type="Gene3D" id="3.30.70.1020">
    <property type="entry name" value="Trehalose-6-phosphate phosphatase related protein, domain 2"/>
    <property type="match status" value="1"/>
</dbReference>
<keyword evidence="4" id="KW-0479">Metal-binding</keyword>
<proteinExistence type="inferred from homology"/>
<dbReference type="InterPro" id="IPR036412">
    <property type="entry name" value="HAD-like_sf"/>
</dbReference>
<keyword evidence="3 4" id="KW-0378">Hydrolase</keyword>
<dbReference type="Gene3D" id="3.40.50.1000">
    <property type="entry name" value="HAD superfamily/HAD-like"/>
    <property type="match status" value="1"/>
</dbReference>
<dbReference type="STRING" id="1810504.PG2T_02700"/>
<comment type="function">
    <text evidence="4">Removes the phosphate from trehalose 6-phosphate to produce free trehalose.</text>
</comment>
<dbReference type="UniPathway" id="UPA00299"/>
<dbReference type="RefSeq" id="WP_068802709.1">
    <property type="nucleotide sequence ID" value="NZ_CP014671.1"/>
</dbReference>
<dbReference type="InterPro" id="IPR003337">
    <property type="entry name" value="Trehalose_PPase"/>
</dbReference>
<protein>
    <recommendedName>
        <fullName evidence="4">Trehalose 6-phosphate phosphatase</fullName>
        <ecNumber evidence="4">3.1.3.12</ecNumber>
    </recommendedName>
</protein>
<evidence type="ECO:0000256" key="4">
    <source>
        <dbReference type="RuleBase" id="RU361117"/>
    </source>
</evidence>
<comment type="similarity">
    <text evidence="2 4">Belongs to the trehalose phosphatase family.</text>
</comment>
<accession>A0A1B1YQZ9</accession>
<evidence type="ECO:0000256" key="2">
    <source>
        <dbReference type="ARBA" id="ARBA00008770"/>
    </source>
</evidence>
<dbReference type="GO" id="GO:0004805">
    <property type="term" value="F:trehalose-phosphatase activity"/>
    <property type="evidence" value="ECO:0007669"/>
    <property type="project" value="UniProtKB-EC"/>
</dbReference>
<evidence type="ECO:0000256" key="1">
    <source>
        <dbReference type="ARBA" id="ARBA00005199"/>
    </source>
</evidence>
<dbReference type="NCBIfam" id="TIGR01484">
    <property type="entry name" value="HAD-SF-IIB"/>
    <property type="match status" value="1"/>
</dbReference>
<dbReference type="EMBL" id="CP014671">
    <property type="protein sequence ID" value="ANX03204.1"/>
    <property type="molecule type" value="Genomic_DNA"/>
</dbReference>
<comment type="catalytic activity">
    <reaction evidence="4">
        <text>alpha,alpha-trehalose 6-phosphate + H2O = alpha,alpha-trehalose + phosphate</text>
        <dbReference type="Rhea" id="RHEA:23420"/>
        <dbReference type="ChEBI" id="CHEBI:15377"/>
        <dbReference type="ChEBI" id="CHEBI:16551"/>
        <dbReference type="ChEBI" id="CHEBI:43474"/>
        <dbReference type="ChEBI" id="CHEBI:58429"/>
        <dbReference type="EC" id="3.1.3.12"/>
    </reaction>
</comment>
<dbReference type="Proteomes" id="UP000092952">
    <property type="component" value="Chromosome"/>
</dbReference>
<name>A0A1B1YQZ9_9GAMM</name>
<evidence type="ECO:0000313" key="5">
    <source>
        <dbReference type="EMBL" id="ANX03204.1"/>
    </source>
</evidence>
<dbReference type="InterPro" id="IPR023214">
    <property type="entry name" value="HAD_sf"/>
</dbReference>
<dbReference type="InParanoid" id="A0A1B1YQZ9"/>
<dbReference type="GO" id="GO:0000287">
    <property type="term" value="F:magnesium ion binding"/>
    <property type="evidence" value="ECO:0007669"/>
    <property type="project" value="UniProtKB-ARBA"/>
</dbReference>
<dbReference type="SUPFAM" id="SSF56784">
    <property type="entry name" value="HAD-like"/>
    <property type="match status" value="1"/>
</dbReference>
<dbReference type="InterPro" id="IPR044651">
    <property type="entry name" value="OTSB-like"/>
</dbReference>
<comment type="pathway">
    <text evidence="1 4">Glycan biosynthesis; trehalose biosynthesis.</text>
</comment>
<dbReference type="OrthoDB" id="9816160at2"/>
<dbReference type="NCBIfam" id="TIGR00685">
    <property type="entry name" value="T6PP"/>
    <property type="match status" value="1"/>
</dbReference>
<dbReference type="AlphaFoldDB" id="A0A1B1YQZ9"/>
<dbReference type="PANTHER" id="PTHR43768">
    <property type="entry name" value="TREHALOSE 6-PHOSPHATE PHOSPHATASE"/>
    <property type="match status" value="1"/>
</dbReference>
<gene>
    <name evidence="5" type="ORF">PG2T_02700</name>
</gene>
<dbReference type="Pfam" id="PF02358">
    <property type="entry name" value="Trehalose_PPase"/>
    <property type="match status" value="1"/>
</dbReference>
<dbReference type="EC" id="3.1.3.12" evidence="4"/>
<dbReference type="GO" id="GO:0005992">
    <property type="term" value="P:trehalose biosynthetic process"/>
    <property type="evidence" value="ECO:0007669"/>
    <property type="project" value="UniProtKB-UniPathway"/>
</dbReference>
<keyword evidence="6" id="KW-1185">Reference proteome</keyword>
<dbReference type="KEGG" id="gbi:PG2T_02700"/>
<reference evidence="6" key="1">
    <citation type="submission" date="2016-03" db="EMBL/GenBank/DDBJ databases">
        <title>Complete genome sequence of Solimmundus cernigliae, representing a novel lineage of polycyclic aromatic hydrocarbon degraders within the Gammaproteobacteria.</title>
        <authorList>
            <person name="Singleton D.R."/>
            <person name="Dickey A.N."/>
            <person name="Scholl E.H."/>
            <person name="Wright F.A."/>
            <person name="Aitken M.D."/>
        </authorList>
    </citation>
    <scope>NUCLEOTIDE SEQUENCE [LARGE SCALE GENOMIC DNA]</scope>
    <source>
        <strain evidence="6">TR3.2</strain>
    </source>
</reference>
<keyword evidence="4" id="KW-0460">Magnesium</keyword>
<sequence length="382" mass="39543">MPKLASNTASDSLQPSAVLVVSQRPRPGLGRILPSLEALGLPAVAMLASQLGDALPPPFHAAPQQVVVLAIDAESVRAAWRAGAGLVAGLGSGKHGASQLAAGAELLLEAPSEIGNGSLLSAYAEKFRALPDAAAILAALAGRPLALLFDFDGTLAPVPDHPADGCLPPAMRELLARLVARHPLAVVSGRALHDLATRVALPSAYLAGNHGLELRGADYDPQALELAAGWRPLLDAVHDRLSPLLGGYPGCVIEHKGVTVSVHYRAVAPGAAVMLRRDVVSAVAAFDGLVVDGGRQVLEIRPAIDRDKGTAVEWLHGRMQRLVGHCMPIFFGDDLADEAAFRAARRAGGYGVLIARSGRPTAASCRLDSPEALLAALASLLD</sequence>
<dbReference type="FunCoup" id="A0A1B1YQZ9">
    <property type="interactions" value="57"/>
</dbReference>
<dbReference type="PANTHER" id="PTHR43768:SF3">
    <property type="entry name" value="TREHALOSE 6-PHOSPHATE PHOSPHATASE"/>
    <property type="match status" value="1"/>
</dbReference>
<dbReference type="InterPro" id="IPR006379">
    <property type="entry name" value="HAD-SF_hydro_IIB"/>
</dbReference>
<comment type="cofactor">
    <cofactor evidence="4">
        <name>Mg(2+)</name>
        <dbReference type="ChEBI" id="CHEBI:18420"/>
    </cofactor>
</comment>
<evidence type="ECO:0000313" key="6">
    <source>
        <dbReference type="Proteomes" id="UP000092952"/>
    </source>
</evidence>
<evidence type="ECO:0000256" key="3">
    <source>
        <dbReference type="ARBA" id="ARBA00022801"/>
    </source>
</evidence>